<evidence type="ECO:0000313" key="3">
    <source>
        <dbReference type="Proteomes" id="UP001195914"/>
    </source>
</evidence>
<organism evidence="2 3">
    <name type="scientific">Babesia divergens</name>
    <dbReference type="NCBI Taxonomy" id="32595"/>
    <lineage>
        <taxon>Eukaryota</taxon>
        <taxon>Sar</taxon>
        <taxon>Alveolata</taxon>
        <taxon>Apicomplexa</taxon>
        <taxon>Aconoidasida</taxon>
        <taxon>Piroplasmida</taxon>
        <taxon>Babesiidae</taxon>
        <taxon>Babesia</taxon>
    </lineage>
</organism>
<reference evidence="2" key="1">
    <citation type="journal article" date="2014" name="Nucleic Acids Res.">
        <title>The evolutionary dynamics of variant antigen genes in Babesia reveal a history of genomic innovation underlying host-parasite interaction.</title>
        <authorList>
            <person name="Jackson A.P."/>
            <person name="Otto T.D."/>
            <person name="Darby A."/>
            <person name="Ramaprasad A."/>
            <person name="Xia D."/>
            <person name="Echaide I.E."/>
            <person name="Farber M."/>
            <person name="Gahlot S."/>
            <person name="Gamble J."/>
            <person name="Gupta D."/>
            <person name="Gupta Y."/>
            <person name="Jackson L."/>
            <person name="Malandrin L."/>
            <person name="Malas T.B."/>
            <person name="Moussa E."/>
            <person name="Nair M."/>
            <person name="Reid A.J."/>
            <person name="Sanders M."/>
            <person name="Sharma J."/>
            <person name="Tracey A."/>
            <person name="Quail M.A."/>
            <person name="Weir W."/>
            <person name="Wastling J.M."/>
            <person name="Hall N."/>
            <person name="Willadsen P."/>
            <person name="Lingelbach K."/>
            <person name="Shiels B."/>
            <person name="Tait A."/>
            <person name="Berriman M."/>
            <person name="Allred D.R."/>
            <person name="Pain A."/>
        </authorList>
    </citation>
    <scope>NUCLEOTIDE SEQUENCE</scope>
    <source>
        <strain evidence="2">1802A</strain>
    </source>
</reference>
<sequence length="845" mass="94412">MGTKNSMNGTIQPAIDEVLQLLGIGGMGAVVETGILKGKRSVVPTLHRWTVALCLGEHFERGRHIVEDLGAAKMDDAKLRVILETLGGEIKCPTHDALNILAYTTLEYLQYPRLSQITLSNDQDARELFLAFVFLLGRQQWFHRVDRGCAEYLKFRKCLMTSINDGIDVLNIEQGLEKLEPEHITAYIKRLERTIQCSPDLMTDNESTVTGNVVPLIPILSVKSSHSVKGVPLVNFIKVSDTNRPNSDSRKETGTRGAAETNQSAHTLTIPTKTPANLSTRTVGLLKPVPLGKKTIRVDPLARNDDNVANKGKSKVNINDVFSGVEAVVREVISDFQAKAQLLCRSKNAETFDSELLRIIIGQNDQQVLFNNLMDNSEITDSIPEVNVSSARTTKLSSGRTKVVENKNDMLDKDTTTSELHKLLDDIKHLSHTIIQGQSRLKRLAQDVEAGDAERLKCFSRLSENLKIYDRSMNNKDYDVSGDQNAFINDRYSMPSPAEWLLISQKESFEKHLALLEIIAKSLHNETNRASMFEVAIAMLDHVKPEQSNKRTSSTKAPTPGMYHLIYSSHERYIAEGMKLLTIPHEVRDTVNAIKSFMVDGIPSENFRSGEGTQVAQGATDFLRQINSSFANYRASTLTSEKGKKGSFLNYLTAALKERCTERKVNIDTYTDTREAIDKMLHLFEDSAKHDPRIEFTCLKKWIQGMDDANALNETNISSPAAAYSTQGPESLEQQEAHDFEVLQKLVNHESIVIDASQPPVVGIGPDLRRGNILDFKHYFNLARDEYINKQANDGEGSEPTFVKFGRLLKDHNSHITRSHVNDSKAAADLFERILQCVPSVTLIK</sequence>
<gene>
    <name evidence="2" type="ORF">X943_002196</name>
</gene>
<evidence type="ECO:0000313" key="2">
    <source>
        <dbReference type="EMBL" id="KAK1933108.1"/>
    </source>
</evidence>
<name>A0AAD9G7A8_BABDI</name>
<accession>A0AAD9G7A8</accession>
<dbReference type="EMBL" id="JAHBMH010000073">
    <property type="protein sequence ID" value="KAK1933108.1"/>
    <property type="molecule type" value="Genomic_DNA"/>
</dbReference>
<dbReference type="AlphaFoldDB" id="A0AAD9G7A8"/>
<dbReference type="Proteomes" id="UP001195914">
    <property type="component" value="Unassembled WGS sequence"/>
</dbReference>
<evidence type="ECO:0000256" key="1">
    <source>
        <dbReference type="SAM" id="MobiDB-lite"/>
    </source>
</evidence>
<proteinExistence type="predicted"/>
<protein>
    <submittedName>
        <fullName evidence="2">Uncharacterized protein</fullName>
    </submittedName>
</protein>
<reference evidence="2" key="2">
    <citation type="submission" date="2021-05" db="EMBL/GenBank/DDBJ databases">
        <authorList>
            <person name="Pain A."/>
        </authorList>
    </citation>
    <scope>NUCLEOTIDE SEQUENCE</scope>
    <source>
        <strain evidence="2">1802A</strain>
    </source>
</reference>
<comment type="caution">
    <text evidence="2">The sequence shown here is derived from an EMBL/GenBank/DDBJ whole genome shotgun (WGS) entry which is preliminary data.</text>
</comment>
<keyword evidence="3" id="KW-1185">Reference proteome</keyword>
<feature type="region of interest" description="Disordered" evidence="1">
    <location>
        <begin position="241"/>
        <end position="265"/>
    </location>
</feature>